<feature type="transmembrane region" description="Helical" evidence="1">
    <location>
        <begin position="131"/>
        <end position="150"/>
    </location>
</feature>
<feature type="transmembrane region" description="Helical" evidence="1">
    <location>
        <begin position="162"/>
        <end position="183"/>
    </location>
</feature>
<feature type="transmembrane region" description="Helical" evidence="1">
    <location>
        <begin position="38"/>
        <end position="56"/>
    </location>
</feature>
<dbReference type="EMBL" id="CABVLI010000046">
    <property type="protein sequence ID" value="VVT27869.1"/>
    <property type="molecule type" value="Genomic_DNA"/>
</dbReference>
<keyword evidence="1" id="KW-0472">Membrane</keyword>
<evidence type="ECO:0000256" key="1">
    <source>
        <dbReference type="SAM" id="Phobius"/>
    </source>
</evidence>
<dbReference type="Proteomes" id="UP000326857">
    <property type="component" value="Unassembled WGS sequence"/>
</dbReference>
<accession>A0A5E8AFX6</accession>
<protein>
    <submittedName>
        <fullName evidence="2">Putative membrane protein</fullName>
    </submittedName>
</protein>
<feature type="transmembrane region" description="Helical" evidence="1">
    <location>
        <begin position="189"/>
        <end position="207"/>
    </location>
</feature>
<gene>
    <name evidence="2" type="ORF">SPHINGO391_500086</name>
</gene>
<name>A0A5E8AFX6_9SPHN</name>
<dbReference type="AlphaFoldDB" id="A0A5E8AFX6"/>
<reference evidence="2 3" key="1">
    <citation type="submission" date="2019-09" db="EMBL/GenBank/DDBJ databases">
        <authorList>
            <person name="Dittami M. S."/>
        </authorList>
    </citation>
    <scope>NUCLEOTIDE SEQUENCE [LARGE SCALE GENOMIC DNA]</scope>
    <source>
        <strain evidence="2">SPHINGO391</strain>
    </source>
</reference>
<keyword evidence="1" id="KW-0812">Transmembrane</keyword>
<feature type="transmembrane region" description="Helical" evidence="1">
    <location>
        <begin position="68"/>
        <end position="86"/>
    </location>
</feature>
<feature type="transmembrane region" description="Helical" evidence="1">
    <location>
        <begin position="219"/>
        <end position="238"/>
    </location>
</feature>
<dbReference type="RefSeq" id="WP_199860989.1">
    <property type="nucleotide sequence ID" value="NZ_LR701528.1"/>
</dbReference>
<feature type="transmembrane region" description="Helical" evidence="1">
    <location>
        <begin position="98"/>
        <end position="125"/>
    </location>
</feature>
<evidence type="ECO:0000313" key="2">
    <source>
        <dbReference type="EMBL" id="VVT27869.1"/>
    </source>
</evidence>
<proteinExistence type="predicted"/>
<keyword evidence="1" id="KW-1133">Transmembrane helix</keyword>
<sequence>MPNITGQLLTMMLLPSLAVIVAGLFGATRSLSKLWRSAVQHFAAGVVFAAIATEIIPEVMHAGTPGAALMGFAAGVAAMFAMRWLAERLESRDSAKASALPLGFLAAVGIDCIIDGVVIGTGFAVGARQGILVSAALALEMFFLGLATANTMKESGAGAAKIVLICGGLAAVLGTSALIGFALLAGAPVAILTTLLAFGSAALLYLVTEELLVRAHDLGETRLVTSLFFLGFMTVFAAELLS</sequence>
<feature type="transmembrane region" description="Helical" evidence="1">
    <location>
        <begin position="6"/>
        <end position="26"/>
    </location>
</feature>
<organism evidence="2 3">
    <name type="scientific">Sphingomonas aurantiaca</name>
    <dbReference type="NCBI Taxonomy" id="185949"/>
    <lineage>
        <taxon>Bacteria</taxon>
        <taxon>Pseudomonadati</taxon>
        <taxon>Pseudomonadota</taxon>
        <taxon>Alphaproteobacteria</taxon>
        <taxon>Sphingomonadales</taxon>
        <taxon>Sphingomonadaceae</taxon>
        <taxon>Sphingomonas</taxon>
    </lineage>
</organism>
<evidence type="ECO:0000313" key="3">
    <source>
        <dbReference type="Proteomes" id="UP000326857"/>
    </source>
</evidence>